<dbReference type="Proteomes" id="UP000649617">
    <property type="component" value="Unassembled WGS sequence"/>
</dbReference>
<feature type="non-terminal residue" evidence="1">
    <location>
        <position position="1"/>
    </location>
</feature>
<gene>
    <name evidence="1" type="primary">HCc2</name>
    <name evidence="1" type="ORF">SPIL2461_LOCUS5436</name>
</gene>
<dbReference type="AlphaFoldDB" id="A0A812MAC9"/>
<sequence length="75" mass="7765">ETGLRHAVLGVRSAAVIAAAKAMEIEQELAIKQTVTDGATHLIELDQRYGVSESASEIACNAGDMVRAAAGAVEQ</sequence>
<proteinExistence type="predicted"/>
<dbReference type="EMBL" id="CAJNIZ010007668">
    <property type="protein sequence ID" value="CAE7260192.1"/>
    <property type="molecule type" value="Genomic_DNA"/>
</dbReference>
<name>A0A812MAC9_SYMPI</name>
<evidence type="ECO:0000313" key="1">
    <source>
        <dbReference type="EMBL" id="CAE7260192.1"/>
    </source>
</evidence>
<organism evidence="1 2">
    <name type="scientific">Symbiodinium pilosum</name>
    <name type="common">Dinoflagellate</name>
    <dbReference type="NCBI Taxonomy" id="2952"/>
    <lineage>
        <taxon>Eukaryota</taxon>
        <taxon>Sar</taxon>
        <taxon>Alveolata</taxon>
        <taxon>Dinophyceae</taxon>
        <taxon>Suessiales</taxon>
        <taxon>Symbiodiniaceae</taxon>
        <taxon>Symbiodinium</taxon>
    </lineage>
</organism>
<accession>A0A812MAC9</accession>
<keyword evidence="2" id="KW-1185">Reference proteome</keyword>
<evidence type="ECO:0000313" key="2">
    <source>
        <dbReference type="Proteomes" id="UP000649617"/>
    </source>
</evidence>
<protein>
    <submittedName>
        <fullName evidence="1">HCc2 protein</fullName>
    </submittedName>
</protein>
<reference evidence="1" key="1">
    <citation type="submission" date="2021-02" db="EMBL/GenBank/DDBJ databases">
        <authorList>
            <person name="Dougan E. K."/>
            <person name="Rhodes N."/>
            <person name="Thang M."/>
            <person name="Chan C."/>
        </authorList>
    </citation>
    <scope>NUCLEOTIDE SEQUENCE</scope>
</reference>
<dbReference type="OrthoDB" id="412286at2759"/>
<comment type="caution">
    <text evidence="1">The sequence shown here is derived from an EMBL/GenBank/DDBJ whole genome shotgun (WGS) entry which is preliminary data.</text>
</comment>
<feature type="non-terminal residue" evidence="1">
    <location>
        <position position="75"/>
    </location>
</feature>